<dbReference type="PANTHER" id="PTHR32278:SF119">
    <property type="entry name" value="F-BOX PROTEIN PP2-B10-RELATED"/>
    <property type="match status" value="1"/>
</dbReference>
<keyword evidence="3" id="KW-1185">Reference proteome</keyword>
<dbReference type="PANTHER" id="PTHR32278">
    <property type="entry name" value="F-BOX DOMAIN-CONTAINING PROTEIN"/>
    <property type="match status" value="1"/>
</dbReference>
<dbReference type="Pfam" id="PF00646">
    <property type="entry name" value="F-box"/>
    <property type="match status" value="1"/>
</dbReference>
<dbReference type="CDD" id="cd22162">
    <property type="entry name" value="F-box_AtSKIP3-like"/>
    <property type="match status" value="1"/>
</dbReference>
<gene>
    <name evidence="2" type="ORF">ANE_LOCUS14324</name>
</gene>
<proteinExistence type="predicted"/>
<evidence type="ECO:0000259" key="1">
    <source>
        <dbReference type="PROSITE" id="PS50181"/>
    </source>
</evidence>
<evidence type="ECO:0000313" key="2">
    <source>
        <dbReference type="EMBL" id="VVB03880.1"/>
    </source>
</evidence>
<dbReference type="AlphaFoldDB" id="A0A565BR85"/>
<feature type="domain" description="F-box" evidence="1">
    <location>
        <begin position="17"/>
        <end position="63"/>
    </location>
</feature>
<evidence type="ECO:0000313" key="3">
    <source>
        <dbReference type="Proteomes" id="UP000489600"/>
    </source>
</evidence>
<sequence>MGQNHDVGSRIKVGREIGSFDSLPEDCISNIISFTNPRDACIVALVSNTFNSAAKSDIIWDKFIPPEYPSLIPPSRVFPSKKELYFTLCDDPLLIEHGKKSLWLEKASGSKCIMLSAMSLSIIWGDSPMYWQWIQIPEARFELVAKLIDVCWFEIRGRMDTRVLSSRTRYSAYIVFKEANRCNGFEDVAIEARVGVVGQEATRRFICFDSATGGQNQRRRRGRRNLVKPEEREDGWMEIELGEFFIEGGLTNCDEIEMSVLETKQLHWKSGLIIHGIEIRPSKIQ</sequence>
<dbReference type="EMBL" id="CABITT030000005">
    <property type="protein sequence ID" value="VVB03880.1"/>
    <property type="molecule type" value="Genomic_DNA"/>
</dbReference>
<dbReference type="PROSITE" id="PS50181">
    <property type="entry name" value="FBOX"/>
    <property type="match status" value="1"/>
</dbReference>
<dbReference type="SMART" id="SM00256">
    <property type="entry name" value="FBOX"/>
    <property type="match status" value="1"/>
</dbReference>
<dbReference type="Gene3D" id="1.20.1280.50">
    <property type="match status" value="1"/>
</dbReference>
<name>A0A565BR85_9BRAS</name>
<dbReference type="InterPro" id="IPR036047">
    <property type="entry name" value="F-box-like_dom_sf"/>
</dbReference>
<dbReference type="InterPro" id="IPR001810">
    <property type="entry name" value="F-box_dom"/>
</dbReference>
<organism evidence="2 3">
    <name type="scientific">Arabis nemorensis</name>
    <dbReference type="NCBI Taxonomy" id="586526"/>
    <lineage>
        <taxon>Eukaryota</taxon>
        <taxon>Viridiplantae</taxon>
        <taxon>Streptophyta</taxon>
        <taxon>Embryophyta</taxon>
        <taxon>Tracheophyta</taxon>
        <taxon>Spermatophyta</taxon>
        <taxon>Magnoliopsida</taxon>
        <taxon>eudicotyledons</taxon>
        <taxon>Gunneridae</taxon>
        <taxon>Pentapetalae</taxon>
        <taxon>rosids</taxon>
        <taxon>malvids</taxon>
        <taxon>Brassicales</taxon>
        <taxon>Brassicaceae</taxon>
        <taxon>Arabideae</taxon>
        <taxon>Arabis</taxon>
    </lineage>
</organism>
<reference evidence="2" key="1">
    <citation type="submission" date="2019-07" db="EMBL/GenBank/DDBJ databases">
        <authorList>
            <person name="Dittberner H."/>
        </authorList>
    </citation>
    <scope>NUCLEOTIDE SEQUENCE [LARGE SCALE GENOMIC DNA]</scope>
</reference>
<dbReference type="Proteomes" id="UP000489600">
    <property type="component" value="Unassembled WGS sequence"/>
</dbReference>
<dbReference type="OrthoDB" id="1918565at2759"/>
<dbReference type="SUPFAM" id="SSF81383">
    <property type="entry name" value="F-box domain"/>
    <property type="match status" value="1"/>
</dbReference>
<comment type="caution">
    <text evidence="2">The sequence shown here is derived from an EMBL/GenBank/DDBJ whole genome shotgun (WGS) entry which is preliminary data.</text>
</comment>
<dbReference type="InterPro" id="IPR025886">
    <property type="entry name" value="PP2-like"/>
</dbReference>
<dbReference type="Pfam" id="PF14299">
    <property type="entry name" value="PP2"/>
    <property type="match status" value="1"/>
</dbReference>
<accession>A0A565BR85</accession>
<protein>
    <recommendedName>
        <fullName evidence="1">F-box domain-containing protein</fullName>
    </recommendedName>
</protein>
<dbReference type="FunFam" id="1.20.1280.50:FF:000112">
    <property type="entry name" value="F-box protein PP2-B1"/>
    <property type="match status" value="1"/>
</dbReference>